<dbReference type="STRING" id="585501.HMPREF6123_2496"/>
<dbReference type="InterPro" id="IPR004872">
    <property type="entry name" value="Lipoprotein_NlpA"/>
</dbReference>
<evidence type="ECO:0000256" key="3">
    <source>
        <dbReference type="ARBA" id="ARBA00022729"/>
    </source>
</evidence>
<evidence type="ECO:0000256" key="1">
    <source>
        <dbReference type="ARBA" id="ARBA00004635"/>
    </source>
</evidence>
<reference evidence="10 11" key="1">
    <citation type="submission" date="2009-04" db="EMBL/GenBank/DDBJ databases">
        <authorList>
            <person name="Qin X."/>
            <person name="Bachman B."/>
            <person name="Battles P."/>
            <person name="Bell A."/>
            <person name="Bess C."/>
            <person name="Bickham C."/>
            <person name="Chaboub L."/>
            <person name="Chen D."/>
            <person name="Coyle M."/>
            <person name="Deiros D.R."/>
            <person name="Dinh H."/>
            <person name="Forbes L."/>
            <person name="Fowler G."/>
            <person name="Francisco L."/>
            <person name="Fu Q."/>
            <person name="Gubbala S."/>
            <person name="Hale W."/>
            <person name="Han Y."/>
            <person name="Hemphill L."/>
            <person name="Highlander S.K."/>
            <person name="Hirani K."/>
            <person name="Hogues M."/>
            <person name="Jackson L."/>
            <person name="Jakkamsetti A."/>
            <person name="Javaid M."/>
            <person name="Jiang H."/>
            <person name="Korchina V."/>
            <person name="Kovar C."/>
            <person name="Lara F."/>
            <person name="Lee S."/>
            <person name="Mata R."/>
            <person name="Mathew T."/>
            <person name="Moen C."/>
            <person name="Morales K."/>
            <person name="Munidasa M."/>
            <person name="Nazareth L."/>
            <person name="Ngo R."/>
            <person name="Nguyen L."/>
            <person name="Okwuonu G."/>
            <person name="Ongeri F."/>
            <person name="Patil S."/>
            <person name="Petrosino J."/>
            <person name="Pham C."/>
            <person name="Pham P."/>
            <person name="Pu L.-L."/>
            <person name="Puazo M."/>
            <person name="Raj R."/>
            <person name="Reid J."/>
            <person name="Rouhana J."/>
            <person name="Saada N."/>
            <person name="Shang Y."/>
            <person name="Simmons D."/>
            <person name="Thornton R."/>
            <person name="Warren J."/>
            <person name="Weissenberger G."/>
            <person name="Zhang J."/>
            <person name="Zhang L."/>
            <person name="Zhou C."/>
            <person name="Zhu D."/>
            <person name="Muzny D."/>
            <person name="Worley K."/>
            <person name="Gibbs R."/>
        </authorList>
    </citation>
    <scope>NUCLEOTIDE SEQUENCE [LARGE SCALE GENOMIC DNA]</scope>
    <source>
        <strain evidence="10 11">F0268</strain>
    </source>
</reference>
<sequence length="303" mass="32850">MKKKIGVLVASLALAFGLVACGGQKAETKVESEKQTEAASEKASEKAGETEKATEKAEAGETVKIKIGATPSPHAEILEAAKDALKKKGVEIEIVTYNDYVQPNLATDQGEIDANYFQHLPYLEEFNKEKNTKVVSVGKVHYEPFGIYAGQSKDLKELKDGAKIAVPNDTTNEARALLLLQDNGIIKLKDGAGLTATKQDVVENPHNIELYEVEAAQIPRSLDSVDFACMNGNFALQANLKPSDALVVEKADSEAAQTYANIVAVAEKNKDAEWAKTLVEVLQSKEIQDFINKKYDCGVVPIQ</sequence>
<feature type="lipid moiety-binding region" description="S-diacylglycerol cysteine" evidence="7">
    <location>
        <position position="21"/>
    </location>
</feature>
<evidence type="ECO:0000256" key="5">
    <source>
        <dbReference type="ARBA" id="ARBA00023139"/>
    </source>
</evidence>
<evidence type="ECO:0000256" key="2">
    <source>
        <dbReference type="ARBA" id="ARBA00008973"/>
    </source>
</evidence>
<dbReference type="PROSITE" id="PS51257">
    <property type="entry name" value="PROKAR_LIPOPROTEIN"/>
    <property type="match status" value="1"/>
</dbReference>
<proteinExistence type="inferred from homology"/>
<evidence type="ECO:0000256" key="7">
    <source>
        <dbReference type="PIRSR" id="PIRSR002854-1"/>
    </source>
</evidence>
<feature type="region of interest" description="Disordered" evidence="8">
    <location>
        <begin position="27"/>
        <end position="59"/>
    </location>
</feature>
<evidence type="ECO:0000256" key="8">
    <source>
        <dbReference type="SAM" id="MobiDB-lite"/>
    </source>
</evidence>
<dbReference type="AlphaFoldDB" id="C2L177"/>
<keyword evidence="4" id="KW-0472">Membrane</keyword>
<comment type="caution">
    <text evidence="10">The sequence shown here is derived from an EMBL/GenBank/DDBJ whole genome shotgun (WGS) entry which is preliminary data.</text>
</comment>
<dbReference type="Gene3D" id="3.40.190.10">
    <property type="entry name" value="Periplasmic binding protein-like II"/>
    <property type="match status" value="2"/>
</dbReference>
<dbReference type="CDD" id="cd13597">
    <property type="entry name" value="PBP2_lipoprotein_Tp32"/>
    <property type="match status" value="1"/>
</dbReference>
<dbReference type="PANTHER" id="PTHR30429">
    <property type="entry name" value="D-METHIONINE-BINDING LIPOPROTEIN METQ"/>
    <property type="match status" value="1"/>
</dbReference>
<dbReference type="GO" id="GO:0016020">
    <property type="term" value="C:membrane"/>
    <property type="evidence" value="ECO:0007669"/>
    <property type="project" value="UniProtKB-SubCell"/>
</dbReference>
<dbReference type="EMBL" id="ACKX01000235">
    <property type="protein sequence ID" value="EEJ50227.1"/>
    <property type="molecule type" value="Genomic_DNA"/>
</dbReference>
<dbReference type="RefSeq" id="WP_007157910.1">
    <property type="nucleotide sequence ID" value="NZ_GG668536.1"/>
</dbReference>
<keyword evidence="11" id="KW-1185">Reference proteome</keyword>
<keyword evidence="6 10" id="KW-0449">Lipoprotein</keyword>
<name>C2L177_9FIRM</name>
<dbReference type="FunCoup" id="C2L177">
    <property type="interactions" value="69"/>
</dbReference>
<comment type="similarity">
    <text evidence="2">Belongs to the NlpA lipoprotein family.</text>
</comment>
<evidence type="ECO:0000313" key="10">
    <source>
        <dbReference type="EMBL" id="EEJ50227.1"/>
    </source>
</evidence>
<dbReference type="InParanoid" id="C2L177"/>
<comment type="subcellular location">
    <subcellularLocation>
        <location evidence="1">Membrane</location>
        <topology evidence="1">Lipid-anchor</topology>
    </subcellularLocation>
</comment>
<dbReference type="HOGENOM" id="CLU_067080_0_0_9"/>
<dbReference type="eggNOG" id="COG1464">
    <property type="taxonomic scope" value="Bacteria"/>
</dbReference>
<feature type="signal peptide" evidence="9">
    <location>
        <begin position="1"/>
        <end position="20"/>
    </location>
</feature>
<dbReference type="Pfam" id="PF03180">
    <property type="entry name" value="Lipoprotein_9"/>
    <property type="match status" value="1"/>
</dbReference>
<accession>C2L177</accession>
<keyword evidence="5" id="KW-0564">Palmitate</keyword>
<evidence type="ECO:0000256" key="9">
    <source>
        <dbReference type="SAM" id="SignalP"/>
    </source>
</evidence>
<dbReference type="SUPFAM" id="SSF53850">
    <property type="entry name" value="Periplasmic binding protein-like II"/>
    <property type="match status" value="1"/>
</dbReference>
<evidence type="ECO:0000256" key="4">
    <source>
        <dbReference type="ARBA" id="ARBA00023136"/>
    </source>
</evidence>
<evidence type="ECO:0000256" key="6">
    <source>
        <dbReference type="ARBA" id="ARBA00023288"/>
    </source>
</evidence>
<protein>
    <submittedName>
        <fullName evidence="10">NLPA lipoprotein</fullName>
    </submittedName>
</protein>
<dbReference type="PIRSF" id="PIRSF002854">
    <property type="entry name" value="MetQ"/>
    <property type="match status" value="1"/>
</dbReference>
<dbReference type="OrthoDB" id="9812878at2"/>
<keyword evidence="3 9" id="KW-0732">Signal</keyword>
<feature type="chain" id="PRO_5038813068" evidence="9">
    <location>
        <begin position="21"/>
        <end position="303"/>
    </location>
</feature>
<dbReference type="PANTHER" id="PTHR30429:SF0">
    <property type="entry name" value="METHIONINE-BINDING LIPOPROTEIN METQ"/>
    <property type="match status" value="1"/>
</dbReference>
<dbReference type="Proteomes" id="UP000004121">
    <property type="component" value="Unassembled WGS sequence"/>
</dbReference>
<evidence type="ECO:0000313" key="11">
    <source>
        <dbReference type="Proteomes" id="UP000004121"/>
    </source>
</evidence>
<organism evidence="10 11">
    <name type="scientific">Oribacterium sinus F0268</name>
    <dbReference type="NCBI Taxonomy" id="585501"/>
    <lineage>
        <taxon>Bacteria</taxon>
        <taxon>Bacillati</taxon>
        <taxon>Bacillota</taxon>
        <taxon>Clostridia</taxon>
        <taxon>Lachnospirales</taxon>
        <taxon>Lachnospiraceae</taxon>
        <taxon>Oribacterium</taxon>
    </lineage>
</organism>
<gene>
    <name evidence="10" type="ORF">HMPREF6123_2496</name>
</gene>